<evidence type="ECO:0000313" key="11">
    <source>
        <dbReference type="Proteomes" id="UP000822476"/>
    </source>
</evidence>
<protein>
    <recommendedName>
        <fullName evidence="7">Ubiquitin carboxyl-terminal hydrolase</fullName>
        <ecNumber evidence="7">3.4.19.12</ecNumber>
    </recommendedName>
</protein>
<feature type="compositionally biased region" description="Basic residues" evidence="8">
    <location>
        <begin position="875"/>
        <end position="885"/>
    </location>
</feature>
<evidence type="ECO:0000256" key="3">
    <source>
        <dbReference type="ARBA" id="ARBA00022670"/>
    </source>
</evidence>
<feature type="domain" description="USP" evidence="9">
    <location>
        <begin position="176"/>
        <end position="501"/>
    </location>
</feature>
<dbReference type="AlphaFoldDB" id="A0A8S9YWU3"/>
<dbReference type="GO" id="GO:0016579">
    <property type="term" value="P:protein deubiquitination"/>
    <property type="evidence" value="ECO:0007669"/>
    <property type="project" value="InterPro"/>
</dbReference>
<keyword evidence="3 7" id="KW-0645">Protease</keyword>
<feature type="region of interest" description="Disordered" evidence="8">
    <location>
        <begin position="801"/>
        <end position="885"/>
    </location>
</feature>
<feature type="compositionally biased region" description="Basic and acidic residues" evidence="8">
    <location>
        <begin position="857"/>
        <end position="874"/>
    </location>
</feature>
<dbReference type="GO" id="GO:0005634">
    <property type="term" value="C:nucleus"/>
    <property type="evidence" value="ECO:0007669"/>
    <property type="project" value="TreeGrafter"/>
</dbReference>
<evidence type="ECO:0000256" key="4">
    <source>
        <dbReference type="ARBA" id="ARBA00022786"/>
    </source>
</evidence>
<accession>A0A8S9YWU3</accession>
<dbReference type="Proteomes" id="UP000822476">
    <property type="component" value="Unassembled WGS sequence"/>
</dbReference>
<dbReference type="GO" id="GO:0004843">
    <property type="term" value="F:cysteine-type deubiquitinase activity"/>
    <property type="evidence" value="ECO:0007669"/>
    <property type="project" value="UniProtKB-UniRule"/>
</dbReference>
<comment type="caution">
    <text evidence="10">The sequence shown here is derived from an EMBL/GenBank/DDBJ whole genome shotgun (WGS) entry which is preliminary data.</text>
</comment>
<dbReference type="EMBL" id="JTDE01002315">
    <property type="protein sequence ID" value="KAF7257543.1"/>
    <property type="molecule type" value="Genomic_DNA"/>
</dbReference>
<feature type="region of interest" description="Disordered" evidence="8">
    <location>
        <begin position="605"/>
        <end position="630"/>
    </location>
</feature>
<feature type="compositionally biased region" description="Basic residues" evidence="8">
    <location>
        <begin position="829"/>
        <end position="841"/>
    </location>
</feature>
<dbReference type="SUPFAM" id="SSF54001">
    <property type="entry name" value="Cysteine proteinases"/>
    <property type="match status" value="1"/>
</dbReference>
<keyword evidence="6 7" id="KW-0788">Thiol protease</keyword>
<evidence type="ECO:0000256" key="1">
    <source>
        <dbReference type="ARBA" id="ARBA00000707"/>
    </source>
</evidence>
<dbReference type="PANTHER" id="PTHR24006:SF758">
    <property type="entry name" value="UBIQUITIN CARBOXYL-TERMINAL HYDROLASE 36"/>
    <property type="match status" value="1"/>
</dbReference>
<dbReference type="OrthoDB" id="420187at2759"/>
<comment type="similarity">
    <text evidence="2 7">Belongs to the peptidase C19 family.</text>
</comment>
<dbReference type="PROSITE" id="PS00972">
    <property type="entry name" value="USP_1"/>
    <property type="match status" value="1"/>
</dbReference>
<gene>
    <name evidence="10" type="ORF">EG68_04515</name>
</gene>
<keyword evidence="4 7" id="KW-0833">Ubl conjugation pathway</keyword>
<name>A0A8S9YWU3_9TREM</name>
<dbReference type="EC" id="3.4.19.12" evidence="7"/>
<dbReference type="InterPro" id="IPR050164">
    <property type="entry name" value="Peptidase_C19"/>
</dbReference>
<dbReference type="GO" id="GO:0005829">
    <property type="term" value="C:cytosol"/>
    <property type="evidence" value="ECO:0007669"/>
    <property type="project" value="TreeGrafter"/>
</dbReference>
<dbReference type="PANTHER" id="PTHR24006">
    <property type="entry name" value="UBIQUITIN CARBOXYL-TERMINAL HYDROLASE"/>
    <property type="match status" value="1"/>
</dbReference>
<comment type="catalytic activity">
    <reaction evidence="1 7">
        <text>Thiol-dependent hydrolysis of ester, thioester, amide, peptide and isopeptide bonds formed by the C-terminal Gly of ubiquitin (a 76-residue protein attached to proteins as an intracellular targeting signal).</text>
        <dbReference type="EC" id="3.4.19.12"/>
    </reaction>
</comment>
<evidence type="ECO:0000256" key="8">
    <source>
        <dbReference type="SAM" id="MobiDB-lite"/>
    </source>
</evidence>
<reference evidence="10" key="1">
    <citation type="submission" date="2019-07" db="EMBL/GenBank/DDBJ databases">
        <title>Annotation for the trematode Paragonimus miyazaki's.</title>
        <authorList>
            <person name="Choi Y.-J."/>
        </authorList>
    </citation>
    <scope>NUCLEOTIDE SEQUENCE</scope>
    <source>
        <strain evidence="10">Japan</strain>
    </source>
</reference>
<dbReference type="InterPro" id="IPR018200">
    <property type="entry name" value="USP_CS"/>
</dbReference>
<organism evidence="10 11">
    <name type="scientific">Paragonimus skrjabini miyazakii</name>
    <dbReference type="NCBI Taxonomy" id="59628"/>
    <lineage>
        <taxon>Eukaryota</taxon>
        <taxon>Metazoa</taxon>
        <taxon>Spiralia</taxon>
        <taxon>Lophotrochozoa</taxon>
        <taxon>Platyhelminthes</taxon>
        <taxon>Trematoda</taxon>
        <taxon>Digenea</taxon>
        <taxon>Plagiorchiida</taxon>
        <taxon>Troglotremata</taxon>
        <taxon>Troglotrematidae</taxon>
        <taxon>Paragonimus</taxon>
    </lineage>
</organism>
<keyword evidence="5 7" id="KW-0378">Hydrolase</keyword>
<feature type="region of interest" description="Disordered" evidence="8">
    <location>
        <begin position="693"/>
        <end position="768"/>
    </location>
</feature>
<evidence type="ECO:0000256" key="6">
    <source>
        <dbReference type="ARBA" id="ARBA00022807"/>
    </source>
</evidence>
<evidence type="ECO:0000256" key="5">
    <source>
        <dbReference type="ARBA" id="ARBA00022801"/>
    </source>
</evidence>
<dbReference type="PROSITE" id="PS50235">
    <property type="entry name" value="USP_3"/>
    <property type="match status" value="1"/>
</dbReference>
<dbReference type="GO" id="GO:0006508">
    <property type="term" value="P:proteolysis"/>
    <property type="evidence" value="ECO:0007669"/>
    <property type="project" value="UniProtKB-KW"/>
</dbReference>
<evidence type="ECO:0000256" key="7">
    <source>
        <dbReference type="RuleBase" id="RU366025"/>
    </source>
</evidence>
<dbReference type="InterPro" id="IPR038765">
    <property type="entry name" value="Papain-like_cys_pep_sf"/>
</dbReference>
<dbReference type="Pfam" id="PF00443">
    <property type="entry name" value="UCH"/>
    <property type="match status" value="1"/>
</dbReference>
<evidence type="ECO:0000313" key="10">
    <source>
        <dbReference type="EMBL" id="KAF7257543.1"/>
    </source>
</evidence>
<proteinExistence type="inferred from homology"/>
<dbReference type="InterPro" id="IPR001394">
    <property type="entry name" value="Peptidase_C19_UCH"/>
</dbReference>
<feature type="compositionally biased region" description="Polar residues" evidence="8">
    <location>
        <begin position="707"/>
        <end position="718"/>
    </location>
</feature>
<feature type="compositionally biased region" description="Basic and acidic residues" evidence="8">
    <location>
        <begin position="842"/>
        <end position="851"/>
    </location>
</feature>
<keyword evidence="11" id="KW-1185">Reference proteome</keyword>
<dbReference type="Gene3D" id="3.90.70.10">
    <property type="entry name" value="Cysteine proteinases"/>
    <property type="match status" value="1"/>
</dbReference>
<feature type="compositionally biased region" description="Polar residues" evidence="8">
    <location>
        <begin position="737"/>
        <end position="747"/>
    </location>
</feature>
<sequence>MSSTAAVVPNVTYHLTKPVDNSFAHSHSIINGSAYSEPDSVVSQNYNFSVHTTPSRLGLDRKSVDSTQLVSSSIDAAIRNSLKLIHTQPGKIEGNLSNFNIDSKKINPTIAFQESSAPPLDAVILQRIQALPKYLILTDSDGPYLKPRTIDTLLCTDSELACFCHTGSQYVPRQSLGLGNAGNTCYLNSVIQCLLATGPLLAYISLKHSNPSSCVRAAGQAATLPSGINKNRFCALCGLLRLLKEHTQRAHSDGAGRFDNFSGGQTVPSYFVGNVRAVCPSLRPYQQEDAHEFLLGLLSRMEDSAMAGLGKLPRRVIETNVIRRIFGSVVRSEVTCHSCRKVSARDEQCFNLSVDITCGRSLQQCLFNYIRNEELCGQNAYKCENCRQLQTAIRRCTIHQGAPILIIQFNRFSRNQKLDTRVEYPSSFNLRPFMTDNKGPPVLYRLYATVNHEGFSCRSGHYVAYTRRNGVWLLHNDSFVTAANSDNVLRQTPYLLFYEAVEPCPKPEVSTGLLTQSAQKAPSTNGALKPEVASPFQIPVSQIPLPNTPSPLPVSSVRPSTTVTIATITLVATKTTTTPSVSRQPLPSTPRIVFNPSISRSSLFGSHNSVSGSAKLHSPTKLPVQDKPRSSEVFSSTFKQSIASTQSSAIRQALFGDMNPPDLWSERSALTSPVNTSVNTVAPSSVQENATFGESSCVPLGKRKRSPNASDSSKTAKSSPDVHSPNSSVRLSLGKNFPQTSLSTSQHPPIPANRLPVTDSGDSSDSSIVWVPSTHNAFPGKLDQKYTCGRTDSFEDCAVNEKQRGNKKTHLDVNGNRYHSGSHHATDKKQRHRHRHHRRRHNDSNRNHHCDYPNYKRYRDSGIRHKPHQVESWRNKSHRSQGLRH</sequence>
<dbReference type="PROSITE" id="PS00973">
    <property type="entry name" value="USP_2"/>
    <property type="match status" value="1"/>
</dbReference>
<dbReference type="InterPro" id="IPR028889">
    <property type="entry name" value="USP"/>
</dbReference>
<evidence type="ECO:0000256" key="2">
    <source>
        <dbReference type="ARBA" id="ARBA00009085"/>
    </source>
</evidence>
<evidence type="ECO:0000259" key="9">
    <source>
        <dbReference type="PROSITE" id="PS50235"/>
    </source>
</evidence>